<dbReference type="EMBL" id="BMAW01091779">
    <property type="protein sequence ID" value="GFS51622.1"/>
    <property type="molecule type" value="Genomic_DNA"/>
</dbReference>
<dbReference type="SUPFAM" id="SSF48097">
    <property type="entry name" value="Regulator of G-protein signaling, RGS"/>
    <property type="match status" value="1"/>
</dbReference>
<dbReference type="Pfam" id="PF00787">
    <property type="entry name" value="PX"/>
    <property type="match status" value="1"/>
</dbReference>
<gene>
    <name evidence="5" type="primary">Snx13</name>
    <name evidence="5" type="ORF">NPIL_573681</name>
</gene>
<proteinExistence type="inferred from homology"/>
<dbReference type="SMART" id="SM00313">
    <property type="entry name" value="PXA"/>
    <property type="match status" value="1"/>
</dbReference>
<dbReference type="Gene3D" id="3.30.1520.10">
    <property type="entry name" value="Phox-like domain"/>
    <property type="match status" value="1"/>
</dbReference>
<dbReference type="SMART" id="SM00312">
    <property type="entry name" value="PX"/>
    <property type="match status" value="1"/>
</dbReference>
<dbReference type="PANTHER" id="PTHR22775">
    <property type="entry name" value="SORTING NEXIN"/>
    <property type="match status" value="1"/>
</dbReference>
<evidence type="ECO:0000256" key="2">
    <source>
        <dbReference type="SAM" id="Phobius"/>
    </source>
</evidence>
<keyword evidence="2" id="KW-1133">Transmembrane helix</keyword>
<sequence>MMASKIFWLLLVMLLSIATFGLWMCCLIIISCAVSCMGFIFMSNSGKNLQVFVNFDVASKSTGREGIPFFGIPKVVLQMSKSTTVPKLDKRLTGSNEIDYQLREILSNILRDFIQSWYKDVSSNAEFVNGFNDMCKNLINNFSKSSKEVNWISFFTQRVVEDFTSHLRLFRHTEIAHRKKHRENPDNYITIESIFFEKENEFEKDLCREIVCSCPDKEEEYLQCICDLLLYILLPPEDFNNKILKHFLREVLTSSVLQPLLSQFSDPDIINQNLIWLCKDHVLTNKILLGILRRTDSIDELAAFLQISKHELKVQNAKDSGDKDEMKKCIKSIMFVQNIARQKYERLVGHSKEAENDSAEFYLDFDATDAPMFQKTEKLVSLPFDVIINNNIALHYFTQYLVNVDAEGYVFFYHNIEAVSKINLDENLLRKFVSRLKTETIIESFFDEIQEKVYDILENEYYLNGFKDSKMYVKLLAELDLLHDMSPNSDLDSLSSSKSEEEEKFNCDTVVPTDEEMLNELLTAEIRTDFDFPDMSSGPVSDENKEVGILFAEVHSTGITHHAGRTFAVYAISVSHYRIDGSEEKWFVVRRYSEFYDFHEVITSKFPLLASFNFPSKKPFNNLTRQLMEKRRHMLNEFMQFLLSSEILAVCDGLKLMVYNFLQPNVTEKAKKSFIRSVGTFVNPIKSSVKTVGHFARLVPDTFFELKVGFFKTFFKNHEVDSVNEIKPVIFKGSRADDIPFRIILLLMDEVFNLRNKDLWFRRRIMALLRQIIKTMQGGAINRKIKDYVQGMTSVTQIAEWLKLIR</sequence>
<accession>A0A8X6IMA2</accession>
<evidence type="ECO:0000259" key="4">
    <source>
        <dbReference type="PROSITE" id="PS51207"/>
    </source>
</evidence>
<feature type="domain" description="PXA" evidence="4">
    <location>
        <begin position="95"/>
        <end position="282"/>
    </location>
</feature>
<name>A0A8X6IMA2_NEPPI</name>
<dbReference type="InterPro" id="IPR013937">
    <property type="entry name" value="Sorting_nexin_C"/>
</dbReference>
<dbReference type="Gene3D" id="1.10.167.10">
    <property type="entry name" value="Regulator of G-protein Signalling 4, domain 2"/>
    <property type="match status" value="1"/>
</dbReference>
<evidence type="ECO:0000256" key="1">
    <source>
        <dbReference type="ARBA" id="ARBA00010883"/>
    </source>
</evidence>
<feature type="transmembrane region" description="Helical" evidence="2">
    <location>
        <begin position="7"/>
        <end position="40"/>
    </location>
</feature>
<feature type="domain" description="PX" evidence="3">
    <location>
        <begin position="548"/>
        <end position="669"/>
    </location>
</feature>
<comment type="caution">
    <text evidence="5">The sequence shown here is derived from an EMBL/GenBank/DDBJ whole genome shotgun (WGS) entry which is preliminary data.</text>
</comment>
<dbReference type="GO" id="GO:0005769">
    <property type="term" value="C:early endosome"/>
    <property type="evidence" value="ECO:0007669"/>
    <property type="project" value="TreeGrafter"/>
</dbReference>
<dbReference type="SUPFAM" id="SSF64268">
    <property type="entry name" value="PX domain"/>
    <property type="match status" value="1"/>
</dbReference>
<reference evidence="5" key="1">
    <citation type="submission" date="2020-08" db="EMBL/GenBank/DDBJ databases">
        <title>Multicomponent nature underlies the extraordinary mechanical properties of spider dragline silk.</title>
        <authorList>
            <person name="Kono N."/>
            <person name="Nakamura H."/>
            <person name="Mori M."/>
            <person name="Yoshida Y."/>
            <person name="Ohtoshi R."/>
            <person name="Malay A.D."/>
            <person name="Moran D.A.P."/>
            <person name="Tomita M."/>
            <person name="Numata K."/>
            <person name="Arakawa K."/>
        </authorList>
    </citation>
    <scope>NUCLEOTIDE SEQUENCE</scope>
</reference>
<dbReference type="InterPro" id="IPR036871">
    <property type="entry name" value="PX_dom_sf"/>
</dbReference>
<keyword evidence="6" id="KW-1185">Reference proteome</keyword>
<dbReference type="PANTHER" id="PTHR22775:SF3">
    <property type="entry name" value="SORTING NEXIN-13"/>
    <property type="match status" value="1"/>
</dbReference>
<dbReference type="Proteomes" id="UP000887013">
    <property type="component" value="Unassembled WGS sequence"/>
</dbReference>
<keyword evidence="2" id="KW-0812">Transmembrane</keyword>
<dbReference type="PROSITE" id="PS50195">
    <property type="entry name" value="PX"/>
    <property type="match status" value="1"/>
</dbReference>
<dbReference type="Pfam" id="PF02194">
    <property type="entry name" value="PXA"/>
    <property type="match status" value="1"/>
</dbReference>
<evidence type="ECO:0000313" key="5">
    <source>
        <dbReference type="EMBL" id="GFS51622.1"/>
    </source>
</evidence>
<dbReference type="PROSITE" id="PS51257">
    <property type="entry name" value="PROKAR_LIPOPROTEIN"/>
    <property type="match status" value="1"/>
</dbReference>
<evidence type="ECO:0000313" key="6">
    <source>
        <dbReference type="Proteomes" id="UP000887013"/>
    </source>
</evidence>
<dbReference type="InterPro" id="IPR001683">
    <property type="entry name" value="PX_dom"/>
</dbReference>
<evidence type="ECO:0000259" key="3">
    <source>
        <dbReference type="PROSITE" id="PS50195"/>
    </source>
</evidence>
<dbReference type="GO" id="GO:0035091">
    <property type="term" value="F:phosphatidylinositol binding"/>
    <property type="evidence" value="ECO:0007669"/>
    <property type="project" value="InterPro"/>
</dbReference>
<keyword evidence="2" id="KW-0472">Membrane</keyword>
<dbReference type="InterPro" id="IPR003114">
    <property type="entry name" value="Phox_assoc"/>
</dbReference>
<protein>
    <submittedName>
        <fullName evidence="5">Sorting nexin-13</fullName>
    </submittedName>
</protein>
<dbReference type="OrthoDB" id="5772781at2759"/>
<dbReference type="PROSITE" id="PS51207">
    <property type="entry name" value="PXA"/>
    <property type="match status" value="1"/>
</dbReference>
<comment type="similarity">
    <text evidence="1">Belongs to the sorting nexin family.</text>
</comment>
<dbReference type="InterPro" id="IPR044926">
    <property type="entry name" value="RGS_subdomain_2"/>
</dbReference>
<organism evidence="5 6">
    <name type="scientific">Nephila pilipes</name>
    <name type="common">Giant wood spider</name>
    <name type="synonym">Nephila maculata</name>
    <dbReference type="NCBI Taxonomy" id="299642"/>
    <lineage>
        <taxon>Eukaryota</taxon>
        <taxon>Metazoa</taxon>
        <taxon>Ecdysozoa</taxon>
        <taxon>Arthropoda</taxon>
        <taxon>Chelicerata</taxon>
        <taxon>Arachnida</taxon>
        <taxon>Araneae</taxon>
        <taxon>Araneomorphae</taxon>
        <taxon>Entelegynae</taxon>
        <taxon>Araneoidea</taxon>
        <taxon>Nephilidae</taxon>
        <taxon>Nephila</taxon>
    </lineage>
</organism>
<dbReference type="InterPro" id="IPR036305">
    <property type="entry name" value="RGS_sf"/>
</dbReference>
<dbReference type="AlphaFoldDB" id="A0A8X6IMA2"/>
<dbReference type="Pfam" id="PF08628">
    <property type="entry name" value="Nexin_C"/>
    <property type="match status" value="1"/>
</dbReference>